<proteinExistence type="predicted"/>
<name>A0A7W2ARE0_9BACL</name>
<dbReference type="Gene3D" id="3.40.30.10">
    <property type="entry name" value="Glutaredoxin"/>
    <property type="match status" value="1"/>
</dbReference>
<protein>
    <submittedName>
        <fullName evidence="1">Bacillithiol system redox-active protein YtxJ</fullName>
    </submittedName>
</protein>
<dbReference type="InterPro" id="IPR022551">
    <property type="entry name" value="BrxC"/>
</dbReference>
<reference evidence="1 2" key="1">
    <citation type="submission" date="2020-07" db="EMBL/GenBank/DDBJ databases">
        <title>Thermoactinomyces phylogeny.</title>
        <authorList>
            <person name="Dunlap C."/>
        </authorList>
    </citation>
    <scope>NUCLEOTIDE SEQUENCE [LARGE SCALE GENOMIC DNA]</scope>
    <source>
        <strain evidence="1 2">AMNI-1</strain>
    </source>
</reference>
<evidence type="ECO:0000313" key="2">
    <source>
        <dbReference type="Proteomes" id="UP000538292"/>
    </source>
</evidence>
<dbReference type="EMBL" id="JACEOL010000009">
    <property type="protein sequence ID" value="MBA4601475.1"/>
    <property type="molecule type" value="Genomic_DNA"/>
</dbReference>
<dbReference type="AlphaFoldDB" id="A0A7W2ARE0"/>
<dbReference type="RefSeq" id="WP_181737957.1">
    <property type="nucleotide sequence ID" value="NZ_JACEOL010000009.1"/>
</dbReference>
<dbReference type="InterPro" id="IPR036249">
    <property type="entry name" value="Thioredoxin-like_sf"/>
</dbReference>
<keyword evidence="2" id="KW-1185">Reference proteome</keyword>
<dbReference type="SUPFAM" id="SSF52833">
    <property type="entry name" value="Thioredoxin-like"/>
    <property type="match status" value="1"/>
</dbReference>
<gene>
    <name evidence="1" type="primary">ytxJ</name>
    <name evidence="1" type="ORF">H2C83_03890</name>
</gene>
<organism evidence="1 2">
    <name type="scientific">Thermoactinomyces mirandus</name>
    <dbReference type="NCBI Taxonomy" id="2756294"/>
    <lineage>
        <taxon>Bacteria</taxon>
        <taxon>Bacillati</taxon>
        <taxon>Bacillota</taxon>
        <taxon>Bacilli</taxon>
        <taxon>Bacillales</taxon>
        <taxon>Thermoactinomycetaceae</taxon>
        <taxon>Thermoactinomyces</taxon>
    </lineage>
</organism>
<accession>A0A7W2ARE0</accession>
<comment type="caution">
    <text evidence="1">The sequence shown here is derived from an EMBL/GenBank/DDBJ whole genome shotgun (WGS) entry which is preliminary data.</text>
</comment>
<evidence type="ECO:0000313" key="1">
    <source>
        <dbReference type="EMBL" id="MBA4601475.1"/>
    </source>
</evidence>
<dbReference type="Proteomes" id="UP000538292">
    <property type="component" value="Unassembled WGS sequence"/>
</dbReference>
<dbReference type="NCBIfam" id="TIGR04019">
    <property type="entry name" value="B_thiol_YtxJ"/>
    <property type="match status" value="1"/>
</dbReference>
<sequence>MENYVKLTDVETLEKTLADNQDHLLLLFKHSTRCPISAKAFREFESFLQTEEGKKVPAAVVLVVEDRPVSNAIAERFGIRHASPQVILLKNGEVCWHTSHYNIRSEALLDAVKTNR</sequence>
<dbReference type="Pfam" id="PF11009">
    <property type="entry name" value="BrxC"/>
    <property type="match status" value="1"/>
</dbReference>